<dbReference type="InterPro" id="IPR014347">
    <property type="entry name" value="Tautomerase/MIF_sf"/>
</dbReference>
<organism evidence="1 2">
    <name type="scientific">Caldanaerobius fijiensis DSM 17918</name>
    <dbReference type="NCBI Taxonomy" id="1121256"/>
    <lineage>
        <taxon>Bacteria</taxon>
        <taxon>Bacillati</taxon>
        <taxon>Bacillota</taxon>
        <taxon>Clostridia</taxon>
        <taxon>Thermoanaerobacterales</taxon>
        <taxon>Thermoanaerobacteraceae</taxon>
        <taxon>Caldanaerobius</taxon>
    </lineage>
</organism>
<dbReference type="AlphaFoldDB" id="A0A1M4W911"/>
<dbReference type="PANTHER" id="PTHR35530:SF1">
    <property type="entry name" value="2-HYDROXYMUCONATE TAUTOMERASE"/>
    <property type="match status" value="1"/>
</dbReference>
<evidence type="ECO:0000313" key="2">
    <source>
        <dbReference type="Proteomes" id="UP000184088"/>
    </source>
</evidence>
<dbReference type="OrthoDB" id="5769863at2"/>
<dbReference type="PANTHER" id="PTHR35530">
    <property type="entry name" value="TAUTOMERASE-RELATED"/>
    <property type="match status" value="1"/>
</dbReference>
<dbReference type="RefSeq" id="WP_073341928.1">
    <property type="nucleotide sequence ID" value="NZ_FQVH01000005.1"/>
</dbReference>
<name>A0A1M4W911_9THEO</name>
<gene>
    <name evidence="1" type="ORF">SAMN02746089_00795</name>
</gene>
<dbReference type="STRING" id="1121256.SAMN02746089_00795"/>
<dbReference type="InterPro" id="IPR001398">
    <property type="entry name" value="Macrophage_inhib_fac"/>
</dbReference>
<reference evidence="1 2" key="1">
    <citation type="submission" date="2016-11" db="EMBL/GenBank/DDBJ databases">
        <authorList>
            <person name="Jaros S."/>
            <person name="Januszkiewicz K."/>
            <person name="Wedrychowicz H."/>
        </authorList>
    </citation>
    <scope>NUCLEOTIDE SEQUENCE [LARGE SCALE GENOMIC DNA]</scope>
    <source>
        <strain evidence="1 2">DSM 17918</strain>
    </source>
</reference>
<protein>
    <submittedName>
        <fullName evidence="1">Phenylpyruvate tautomerase PptA, 4-oxalocrotonate tautomerase family</fullName>
    </submittedName>
</protein>
<keyword evidence="2" id="KW-1185">Reference proteome</keyword>
<keyword evidence="1" id="KW-0670">Pyruvate</keyword>
<dbReference type="Proteomes" id="UP000184088">
    <property type="component" value="Unassembled WGS sequence"/>
</dbReference>
<proteinExistence type="predicted"/>
<dbReference type="SUPFAM" id="SSF55331">
    <property type="entry name" value="Tautomerase/MIF"/>
    <property type="match status" value="1"/>
</dbReference>
<dbReference type="Gene3D" id="3.30.429.10">
    <property type="entry name" value="Macrophage Migration Inhibitory Factor"/>
    <property type="match status" value="1"/>
</dbReference>
<dbReference type="EMBL" id="FQVH01000005">
    <property type="protein sequence ID" value="SHE77716.1"/>
    <property type="molecule type" value="Genomic_DNA"/>
</dbReference>
<dbReference type="Pfam" id="PF01187">
    <property type="entry name" value="MIF"/>
    <property type="match status" value="1"/>
</dbReference>
<sequence>MPLITSVMPKALNDRTKEILKSGLADIMNKVAGKSESWLMIRFHENDTLYFRGAKVEDGAIIDIKLIGSLDTNQKKNLVKEICELYAKETYCNKENIYVTIEEYEGTNWGWNGSTF</sequence>
<accession>A0A1M4W911</accession>
<evidence type="ECO:0000313" key="1">
    <source>
        <dbReference type="EMBL" id="SHE77716.1"/>
    </source>
</evidence>